<keyword evidence="6" id="KW-0931">ER-Golgi transport</keyword>
<feature type="binding site" evidence="11">
    <location>
        <begin position="130"/>
        <end position="133"/>
    </location>
    <ligand>
        <name>GTP</name>
        <dbReference type="ChEBI" id="CHEBI:37565"/>
    </ligand>
</feature>
<dbReference type="Proteomes" id="UP000241769">
    <property type="component" value="Unassembled WGS sequence"/>
</dbReference>
<feature type="binding site" evidence="12">
    <location>
        <position position="52"/>
    </location>
    <ligand>
        <name>Mg(2+)</name>
        <dbReference type="ChEBI" id="CHEBI:18420"/>
    </ligand>
</feature>
<proteinExistence type="inferred from homology"/>
<dbReference type="PROSITE" id="PS51417">
    <property type="entry name" value="ARF"/>
    <property type="match status" value="1"/>
</dbReference>
<dbReference type="InterPro" id="IPR005225">
    <property type="entry name" value="Small_GTP-bd"/>
</dbReference>
<feature type="binding site" evidence="11">
    <location>
        <position position="74"/>
    </location>
    <ligand>
        <name>GTP</name>
        <dbReference type="ChEBI" id="CHEBI:37565"/>
    </ligand>
</feature>
<comment type="similarity">
    <text evidence="2">Belongs to the small GTPase superfamily. Arf family.</text>
</comment>
<dbReference type="GO" id="GO:0046872">
    <property type="term" value="F:metal ion binding"/>
    <property type="evidence" value="ECO:0007669"/>
    <property type="project" value="UniProtKB-KW"/>
</dbReference>
<feature type="region of interest" description="Disordered" evidence="13">
    <location>
        <begin position="184"/>
        <end position="209"/>
    </location>
</feature>
<sequence>MQFLKKAFGLLPGWMTRSSTDLRILMLGLDAAGKTTILYKLKLGEVVTTIPTIGFNVETVQYKNISFTVWDVGGCDKIRPLWRHYLQNTHAVIFVIDSNDRDRLPEAVQECVLMTSEVELKDATLLFFCNKQDLPNCMSVEQIEEAFTPVLKDKTYRFQTAVAITGDGLYEGLDWLDSILTNKNEPAPPKDVKPAADKNKPKAPIDLAPNKAPTITAAMRSITSTDPATLSKKDITIPTSPSDALSDDEFIRQLEDCTLESWDHKTHLRIPYVYLNRLGRRNGIKRVRESIQNYIANSGKTNKTWHETMTYFWVQMVDYARGGDFGVKYASFEEFLDRHRYLMDGGLFLHYYTKETMLLNKSAREEFTLPDCQNNCSWIVEVAQVQITRGRMDPYRQGDSPKGLVVMAGGCPKMQEKEPIIQYGILRRVCRVWKELGESWMSSETVILALLKHPHLEVTVGEWSILGEICSMEGYTAAVRQLLADPRVDPSFDDNKAIREASKNGRASYVKLLLAHPLVESSAEDNEAICEASSNESTHRQETTGIIEATKRGYHKTVKLLLAHPRMDLSVGYAEAIREASILAKSDIVRMLTAHPTASTTIEDCTIYEAVFGGRAGVLQILTTNYPTIDWSTDDNKAIITASTSGHTRTVQFLLQQPGVDPSADNNNSIPIAAWHGHTKVARLLLFHPLVDPSAADNEAIRYAVSNGDLDIVRLLLSHPLVDPSAGDNYAIRSAARADRLEVVQLLLSHRGSISRGTRTGNAELVELLSSHEKSCIR</sequence>
<dbReference type="GO" id="GO:0015031">
    <property type="term" value="P:protein transport"/>
    <property type="evidence" value="ECO:0007669"/>
    <property type="project" value="UniProtKB-KW"/>
</dbReference>
<dbReference type="GO" id="GO:0003924">
    <property type="term" value="F:GTPase activity"/>
    <property type="evidence" value="ECO:0007669"/>
    <property type="project" value="InterPro"/>
</dbReference>
<reference evidence="14 15" key="1">
    <citation type="journal article" date="2018" name="Genome Biol. Evol.">
        <title>Multiple Roots of Fruiting Body Formation in Amoebozoa.</title>
        <authorList>
            <person name="Hillmann F."/>
            <person name="Forbes G."/>
            <person name="Novohradska S."/>
            <person name="Ferling I."/>
            <person name="Riege K."/>
            <person name="Groth M."/>
            <person name="Westermann M."/>
            <person name="Marz M."/>
            <person name="Spaller T."/>
            <person name="Winckler T."/>
            <person name="Schaap P."/>
            <person name="Glockner G."/>
        </authorList>
    </citation>
    <scope>NUCLEOTIDE SEQUENCE [LARGE SCALE GENOMIC DNA]</scope>
    <source>
        <strain evidence="14 15">Jena</strain>
    </source>
</reference>
<dbReference type="SUPFAM" id="SSF48403">
    <property type="entry name" value="Ankyrin repeat"/>
    <property type="match status" value="1"/>
</dbReference>
<dbReference type="STRING" id="1890364.A0A2P6NES7"/>
<dbReference type="GO" id="GO:0016192">
    <property type="term" value="P:vesicle-mediated transport"/>
    <property type="evidence" value="ECO:0007669"/>
    <property type="project" value="UniProtKB-KW"/>
</dbReference>
<evidence type="ECO:0000256" key="4">
    <source>
        <dbReference type="ARBA" id="ARBA00022707"/>
    </source>
</evidence>
<keyword evidence="4" id="KW-0519">Myristate</keyword>
<evidence type="ECO:0000256" key="12">
    <source>
        <dbReference type="PIRSR" id="PIRSR606689-2"/>
    </source>
</evidence>
<keyword evidence="12" id="KW-0479">Metal-binding</keyword>
<dbReference type="Pfam" id="PF00025">
    <property type="entry name" value="Arf"/>
    <property type="match status" value="1"/>
</dbReference>
<dbReference type="InterPro" id="IPR036770">
    <property type="entry name" value="Ankyrin_rpt-contain_sf"/>
</dbReference>
<keyword evidence="3" id="KW-0813">Transport</keyword>
<dbReference type="GO" id="GO:0005794">
    <property type="term" value="C:Golgi apparatus"/>
    <property type="evidence" value="ECO:0007669"/>
    <property type="project" value="UniProtKB-SubCell"/>
</dbReference>
<feature type="region of interest" description="Disordered" evidence="13">
    <location>
        <begin position="527"/>
        <end position="547"/>
    </location>
</feature>
<dbReference type="SUPFAM" id="SSF52540">
    <property type="entry name" value="P-loop containing nucleoside triphosphate hydrolases"/>
    <property type="match status" value="1"/>
</dbReference>
<evidence type="ECO:0000256" key="2">
    <source>
        <dbReference type="ARBA" id="ARBA00010290"/>
    </source>
</evidence>
<dbReference type="InterPro" id="IPR024156">
    <property type="entry name" value="Small_GTPase_ARF"/>
</dbReference>
<protein>
    <submittedName>
        <fullName evidence="14">ADP-ribosylation factor</fullName>
    </submittedName>
</protein>
<keyword evidence="9 11" id="KW-0342">GTP-binding</keyword>
<dbReference type="OrthoDB" id="427186at2759"/>
<dbReference type="NCBIfam" id="TIGR00231">
    <property type="entry name" value="small_GTP"/>
    <property type="match status" value="1"/>
</dbReference>
<dbReference type="GO" id="GO:0005525">
    <property type="term" value="F:GTP binding"/>
    <property type="evidence" value="ECO:0007669"/>
    <property type="project" value="UniProtKB-KW"/>
</dbReference>
<keyword evidence="12" id="KW-0460">Magnesium</keyword>
<organism evidence="14 15">
    <name type="scientific">Planoprotostelium fungivorum</name>
    <dbReference type="NCBI Taxonomy" id="1890364"/>
    <lineage>
        <taxon>Eukaryota</taxon>
        <taxon>Amoebozoa</taxon>
        <taxon>Evosea</taxon>
        <taxon>Variosea</taxon>
        <taxon>Cavosteliida</taxon>
        <taxon>Cavosteliaceae</taxon>
        <taxon>Planoprotostelium</taxon>
    </lineage>
</organism>
<accession>A0A2P6NES7</accession>
<feature type="compositionally biased region" description="Basic and acidic residues" evidence="13">
    <location>
        <begin position="188"/>
        <end position="200"/>
    </location>
</feature>
<evidence type="ECO:0000256" key="6">
    <source>
        <dbReference type="ARBA" id="ARBA00022892"/>
    </source>
</evidence>
<dbReference type="EMBL" id="MDYQ01000102">
    <property type="protein sequence ID" value="PRP82459.1"/>
    <property type="molecule type" value="Genomic_DNA"/>
</dbReference>
<keyword evidence="10" id="KW-0449">Lipoprotein</keyword>
<dbReference type="FunFam" id="3.40.50.300:FF:003500">
    <property type="entry name" value="ADP-ribosylation factor 1"/>
    <property type="match status" value="1"/>
</dbReference>
<keyword evidence="15" id="KW-1185">Reference proteome</keyword>
<keyword evidence="8" id="KW-0333">Golgi apparatus</keyword>
<dbReference type="AlphaFoldDB" id="A0A2P6NES7"/>
<keyword evidence="5 11" id="KW-0547">Nucleotide-binding</keyword>
<dbReference type="PRINTS" id="PR00328">
    <property type="entry name" value="SAR1GTPBP"/>
</dbReference>
<evidence type="ECO:0000256" key="9">
    <source>
        <dbReference type="ARBA" id="ARBA00023134"/>
    </source>
</evidence>
<dbReference type="InterPro" id="IPR002110">
    <property type="entry name" value="Ankyrin_rpt"/>
</dbReference>
<evidence type="ECO:0000256" key="3">
    <source>
        <dbReference type="ARBA" id="ARBA00022448"/>
    </source>
</evidence>
<feature type="binding site" evidence="12">
    <location>
        <position position="35"/>
    </location>
    <ligand>
        <name>Mg(2+)</name>
        <dbReference type="ChEBI" id="CHEBI:18420"/>
    </ligand>
</feature>
<evidence type="ECO:0000256" key="10">
    <source>
        <dbReference type="ARBA" id="ARBA00023288"/>
    </source>
</evidence>
<dbReference type="InterPro" id="IPR027417">
    <property type="entry name" value="P-loop_NTPase"/>
</dbReference>
<dbReference type="PANTHER" id="PTHR11711">
    <property type="entry name" value="ADP RIBOSYLATION FACTOR-RELATED"/>
    <property type="match status" value="1"/>
</dbReference>
<feature type="binding site" evidence="11">
    <location>
        <begin position="28"/>
        <end position="35"/>
    </location>
    <ligand>
        <name>GTP</name>
        <dbReference type="ChEBI" id="CHEBI:37565"/>
    </ligand>
</feature>
<evidence type="ECO:0000256" key="5">
    <source>
        <dbReference type="ARBA" id="ARBA00022741"/>
    </source>
</evidence>
<evidence type="ECO:0000256" key="11">
    <source>
        <dbReference type="PIRSR" id="PIRSR606689-1"/>
    </source>
</evidence>
<evidence type="ECO:0000256" key="8">
    <source>
        <dbReference type="ARBA" id="ARBA00023034"/>
    </source>
</evidence>
<dbReference type="Gene3D" id="1.25.40.20">
    <property type="entry name" value="Ankyrin repeat-containing domain"/>
    <property type="match status" value="2"/>
</dbReference>
<dbReference type="SMART" id="SM00178">
    <property type="entry name" value="SAR"/>
    <property type="match status" value="1"/>
</dbReference>
<gene>
    <name evidence="14" type="ORF">PROFUN_09706</name>
</gene>
<evidence type="ECO:0000256" key="1">
    <source>
        <dbReference type="ARBA" id="ARBA00004555"/>
    </source>
</evidence>
<dbReference type="Gene3D" id="3.40.50.300">
    <property type="entry name" value="P-loop containing nucleotide triphosphate hydrolases"/>
    <property type="match status" value="1"/>
</dbReference>
<comment type="caution">
    <text evidence="14">The sequence shown here is derived from an EMBL/GenBank/DDBJ whole genome shotgun (WGS) entry which is preliminary data.</text>
</comment>
<dbReference type="SMART" id="SM00248">
    <property type="entry name" value="ANK"/>
    <property type="match status" value="5"/>
</dbReference>
<dbReference type="InterPro" id="IPR006689">
    <property type="entry name" value="Small_GTPase_ARF/SAR"/>
</dbReference>
<evidence type="ECO:0000256" key="7">
    <source>
        <dbReference type="ARBA" id="ARBA00022927"/>
    </source>
</evidence>
<dbReference type="Pfam" id="PF12796">
    <property type="entry name" value="Ank_2"/>
    <property type="match status" value="1"/>
</dbReference>
<dbReference type="InParanoid" id="A0A2P6NES7"/>
<evidence type="ECO:0000313" key="14">
    <source>
        <dbReference type="EMBL" id="PRP82459.1"/>
    </source>
</evidence>
<dbReference type="SMART" id="SM00177">
    <property type="entry name" value="ARF"/>
    <property type="match status" value="1"/>
</dbReference>
<keyword evidence="7" id="KW-0653">Protein transport</keyword>
<name>A0A2P6NES7_9EUKA</name>
<comment type="subcellular location">
    <subcellularLocation>
        <location evidence="1">Golgi apparatus</location>
    </subcellularLocation>
</comment>
<evidence type="ECO:0000313" key="15">
    <source>
        <dbReference type="Proteomes" id="UP000241769"/>
    </source>
</evidence>
<evidence type="ECO:0000256" key="13">
    <source>
        <dbReference type="SAM" id="MobiDB-lite"/>
    </source>
</evidence>